<feature type="domain" description="J" evidence="3">
    <location>
        <begin position="1"/>
        <end position="45"/>
    </location>
</feature>
<organism evidence="4 5">
    <name type="scientific">Gigaspora margarita</name>
    <dbReference type="NCBI Taxonomy" id="4874"/>
    <lineage>
        <taxon>Eukaryota</taxon>
        <taxon>Fungi</taxon>
        <taxon>Fungi incertae sedis</taxon>
        <taxon>Mucoromycota</taxon>
        <taxon>Glomeromycotina</taxon>
        <taxon>Glomeromycetes</taxon>
        <taxon>Diversisporales</taxon>
        <taxon>Gigasporaceae</taxon>
        <taxon>Gigaspora</taxon>
    </lineage>
</organism>
<dbReference type="PRINTS" id="PR00625">
    <property type="entry name" value="JDOMAIN"/>
</dbReference>
<dbReference type="EMBL" id="CAJVQB010001805">
    <property type="protein sequence ID" value="CAG8550761.1"/>
    <property type="molecule type" value="Genomic_DNA"/>
</dbReference>
<dbReference type="SUPFAM" id="SSF46565">
    <property type="entry name" value="Chaperone J-domain"/>
    <property type="match status" value="1"/>
</dbReference>
<accession>A0ABN7UBG7</accession>
<name>A0ABN7UBG7_GIGMA</name>
<evidence type="ECO:0000313" key="4">
    <source>
        <dbReference type="EMBL" id="CAG8550761.1"/>
    </source>
</evidence>
<evidence type="ECO:0000259" key="3">
    <source>
        <dbReference type="PROSITE" id="PS50076"/>
    </source>
</evidence>
<keyword evidence="5" id="KW-1185">Reference proteome</keyword>
<keyword evidence="2" id="KW-1133">Transmembrane helix</keyword>
<evidence type="ECO:0000256" key="2">
    <source>
        <dbReference type="SAM" id="Phobius"/>
    </source>
</evidence>
<keyword evidence="2" id="KW-0812">Transmembrane</keyword>
<gene>
    <name evidence="4" type="ORF">GMARGA_LOCUS4546</name>
</gene>
<reference evidence="4 5" key="1">
    <citation type="submission" date="2021-06" db="EMBL/GenBank/DDBJ databases">
        <authorList>
            <person name="Kallberg Y."/>
            <person name="Tangrot J."/>
            <person name="Rosling A."/>
        </authorList>
    </citation>
    <scope>NUCLEOTIDE SEQUENCE [LARGE SCALE GENOMIC DNA]</scope>
    <source>
        <strain evidence="4 5">120-4 pot B 10/14</strain>
    </source>
</reference>
<dbReference type="Gene3D" id="1.10.287.110">
    <property type="entry name" value="DnaJ domain"/>
    <property type="match status" value="1"/>
</dbReference>
<protein>
    <submittedName>
        <fullName evidence="4">6112_t:CDS:1</fullName>
    </submittedName>
</protein>
<keyword evidence="1" id="KW-0175">Coiled coil</keyword>
<proteinExistence type="predicted"/>
<dbReference type="InterPro" id="IPR036869">
    <property type="entry name" value="J_dom_sf"/>
</dbReference>
<evidence type="ECO:0000256" key="1">
    <source>
        <dbReference type="SAM" id="Coils"/>
    </source>
</evidence>
<keyword evidence="2" id="KW-0472">Membrane</keyword>
<dbReference type="PROSITE" id="PS50076">
    <property type="entry name" value="DNAJ_2"/>
    <property type="match status" value="1"/>
</dbReference>
<dbReference type="Proteomes" id="UP000789901">
    <property type="component" value="Unassembled WGS sequence"/>
</dbReference>
<evidence type="ECO:0000313" key="5">
    <source>
        <dbReference type="Proteomes" id="UP000789901"/>
    </source>
</evidence>
<feature type="coiled-coil region" evidence="1">
    <location>
        <begin position="125"/>
        <end position="156"/>
    </location>
</feature>
<dbReference type="InterPro" id="IPR001623">
    <property type="entry name" value="DnaJ_domain"/>
</dbReference>
<sequence>MEKNYYEILGSETEKKSAEEKIKEINEVKEVLLDPEKRKFYDQYGDKWQQYYNDSKKSDPIEEDTYFEYLRKKIYSFCAECGKRIEDEGIYVQKMPGELFCSKIHAGKNQFREEIKRAREFSSSLDEFNGEIKKVLKRAEQLNQKKKNLVDQERNNFLQQLRNLADWNLLGEERQKKIVEKMKRNRTTDQFRDVLKMLGGKRDDHNDTNLAAEIQKAISEIEAELNKEPKITFIDDNLQETKQSLLNVIRKKRKERTDQKLPELKIQAINDISQATTAEAINEIRDRVLADIRNKRAVVAEKNRLTNILSQIKKLRSSNGYEEKKSEIQAIENRLRELDSKQFKKTEGNLLDQQKEKEELITEILQFIAKNNYQKNAYQKQKSRVDKLLTELQGQKSQDNTQNPPFWKKALVPLLVIGLLGIMITGILIWRRKRLRRKVEWE</sequence>
<comment type="caution">
    <text evidence="4">The sequence shown here is derived from an EMBL/GenBank/DDBJ whole genome shotgun (WGS) entry which is preliminary data.</text>
</comment>
<feature type="coiled-coil region" evidence="1">
    <location>
        <begin position="321"/>
        <end position="398"/>
    </location>
</feature>
<feature type="transmembrane region" description="Helical" evidence="2">
    <location>
        <begin position="410"/>
        <end position="430"/>
    </location>
</feature>